<dbReference type="OrthoDB" id="9794443at2"/>
<dbReference type="RefSeq" id="WP_092419097.1">
    <property type="nucleotide sequence ID" value="NZ_FNCL01000001.1"/>
</dbReference>
<dbReference type="Proteomes" id="UP000199392">
    <property type="component" value="Unassembled WGS sequence"/>
</dbReference>
<evidence type="ECO:0008006" key="3">
    <source>
        <dbReference type="Google" id="ProtNLM"/>
    </source>
</evidence>
<evidence type="ECO:0000313" key="1">
    <source>
        <dbReference type="EMBL" id="SFS51715.1"/>
    </source>
</evidence>
<protein>
    <recommendedName>
        <fullName evidence="3">DHCW motif cupin fold protein</fullName>
    </recommendedName>
</protein>
<organism evidence="1 2">
    <name type="scientific">Alloyangia pacifica</name>
    <dbReference type="NCBI Taxonomy" id="311180"/>
    <lineage>
        <taxon>Bacteria</taxon>
        <taxon>Pseudomonadati</taxon>
        <taxon>Pseudomonadota</taxon>
        <taxon>Alphaproteobacteria</taxon>
        <taxon>Rhodobacterales</taxon>
        <taxon>Roseobacteraceae</taxon>
        <taxon>Alloyangia</taxon>
    </lineage>
</organism>
<dbReference type="InterPro" id="IPR011051">
    <property type="entry name" value="RmlC_Cupin_sf"/>
</dbReference>
<keyword evidence="2" id="KW-1185">Reference proteome</keyword>
<dbReference type="SUPFAM" id="SSF51182">
    <property type="entry name" value="RmlC-like cupins"/>
    <property type="match status" value="1"/>
</dbReference>
<reference evidence="2" key="1">
    <citation type="submission" date="2016-10" db="EMBL/GenBank/DDBJ databases">
        <authorList>
            <person name="Varghese N."/>
            <person name="Submissions S."/>
        </authorList>
    </citation>
    <scope>NUCLEOTIDE SEQUENCE [LARGE SCALE GENOMIC DNA]</scope>
    <source>
        <strain evidence="2">DSM 26894</strain>
    </source>
</reference>
<gene>
    <name evidence="1" type="ORF">SAMN04488050_10266</name>
</gene>
<proteinExistence type="predicted"/>
<dbReference type="NCBIfam" id="NF038084">
    <property type="entry name" value="DHCW_cupin"/>
    <property type="match status" value="1"/>
</dbReference>
<accession>A0A1I6QH95</accession>
<dbReference type="InterPro" id="IPR047713">
    <property type="entry name" value="DHCW_cupin"/>
</dbReference>
<evidence type="ECO:0000313" key="2">
    <source>
        <dbReference type="Proteomes" id="UP000199392"/>
    </source>
</evidence>
<dbReference type="EMBL" id="FOZW01000002">
    <property type="protein sequence ID" value="SFS51715.1"/>
    <property type="molecule type" value="Genomic_DNA"/>
</dbReference>
<sequence>MKLADFAITLTDWSQIEPERHEGDEGFSLWRVQYFGEGENRIRVRLVEHSPGYVSDHWCTKGHVIFCIKGGMDTHLKDGRVLKVREGMSYQVADDAEPHSSRTETGATLFMVD</sequence>
<dbReference type="AlphaFoldDB" id="A0A1I6QH95"/>
<name>A0A1I6QH95_9RHOB</name>